<evidence type="ECO:0000256" key="2">
    <source>
        <dbReference type="ARBA" id="ARBA00022603"/>
    </source>
</evidence>
<dbReference type="Pfam" id="PF22435">
    <property type="entry name" value="MRM3-like_sub_bind"/>
    <property type="match status" value="1"/>
</dbReference>
<dbReference type="GO" id="GO:0032259">
    <property type="term" value="P:methylation"/>
    <property type="evidence" value="ECO:0007669"/>
    <property type="project" value="UniProtKB-KW"/>
</dbReference>
<dbReference type="SUPFAM" id="SSF75217">
    <property type="entry name" value="alpha/beta knot"/>
    <property type="match status" value="1"/>
</dbReference>
<dbReference type="GO" id="GO:0003723">
    <property type="term" value="F:RNA binding"/>
    <property type="evidence" value="ECO:0007669"/>
    <property type="project" value="InterPro"/>
</dbReference>
<dbReference type="RefSeq" id="WP_231581163.1">
    <property type="nucleotide sequence ID" value="NZ_JACHEK010000003.1"/>
</dbReference>
<accession>A0A841JU23</accession>
<dbReference type="Pfam" id="PF00588">
    <property type="entry name" value="SpoU_methylase"/>
    <property type="match status" value="1"/>
</dbReference>
<reference evidence="5 6" key="1">
    <citation type="submission" date="2020-08" db="EMBL/GenBank/DDBJ databases">
        <title>Genomic Encyclopedia of Type Strains, Phase IV (KMG-IV): sequencing the most valuable type-strain genomes for metagenomic binning, comparative biology and taxonomic classification.</title>
        <authorList>
            <person name="Goeker M."/>
        </authorList>
    </citation>
    <scope>NUCLEOTIDE SEQUENCE [LARGE SCALE GENOMIC DNA]</scope>
    <source>
        <strain evidence="5 6">DSM 103733</strain>
    </source>
</reference>
<dbReference type="GO" id="GO:0006396">
    <property type="term" value="P:RNA processing"/>
    <property type="evidence" value="ECO:0007669"/>
    <property type="project" value="InterPro"/>
</dbReference>
<evidence type="ECO:0000256" key="1">
    <source>
        <dbReference type="ARBA" id="ARBA00007228"/>
    </source>
</evidence>
<feature type="domain" description="RNA 2-O ribose methyltransferase substrate binding" evidence="4">
    <location>
        <begin position="45"/>
        <end position="116"/>
    </location>
</feature>
<organism evidence="5 6">
    <name type="scientific">Silvibacterium bohemicum</name>
    <dbReference type="NCBI Taxonomy" id="1577686"/>
    <lineage>
        <taxon>Bacteria</taxon>
        <taxon>Pseudomonadati</taxon>
        <taxon>Acidobacteriota</taxon>
        <taxon>Terriglobia</taxon>
        <taxon>Terriglobales</taxon>
        <taxon>Acidobacteriaceae</taxon>
        <taxon>Silvibacterium</taxon>
    </lineage>
</organism>
<dbReference type="Gene3D" id="3.30.1330.30">
    <property type="match status" value="1"/>
</dbReference>
<protein>
    <submittedName>
        <fullName evidence="5">TrmH family RNA methyltransferase</fullName>
    </submittedName>
</protein>
<dbReference type="AlphaFoldDB" id="A0A841JU23"/>
<gene>
    <name evidence="5" type="ORF">HNQ77_001954</name>
</gene>
<dbReference type="SUPFAM" id="SSF55315">
    <property type="entry name" value="L30e-like"/>
    <property type="match status" value="1"/>
</dbReference>
<keyword evidence="6" id="KW-1185">Reference proteome</keyword>
<comment type="similarity">
    <text evidence="1">Belongs to the class IV-like SAM-binding methyltransferase superfamily. RNA methyltransferase TrmH family.</text>
</comment>
<evidence type="ECO:0000313" key="5">
    <source>
        <dbReference type="EMBL" id="MBB6144005.1"/>
    </source>
</evidence>
<dbReference type="InterPro" id="IPR029028">
    <property type="entry name" value="Alpha/beta_knot_MTases"/>
</dbReference>
<evidence type="ECO:0000256" key="3">
    <source>
        <dbReference type="ARBA" id="ARBA00022679"/>
    </source>
</evidence>
<dbReference type="InterPro" id="IPR013123">
    <property type="entry name" value="SpoU_subst-bd"/>
</dbReference>
<dbReference type="InterPro" id="IPR029026">
    <property type="entry name" value="tRNA_m1G_MTases_N"/>
</dbReference>
<evidence type="ECO:0000313" key="6">
    <source>
        <dbReference type="Proteomes" id="UP000538666"/>
    </source>
</evidence>
<dbReference type="EMBL" id="JACHEK010000003">
    <property type="protein sequence ID" value="MBB6144005.1"/>
    <property type="molecule type" value="Genomic_DNA"/>
</dbReference>
<dbReference type="GO" id="GO:0005737">
    <property type="term" value="C:cytoplasm"/>
    <property type="evidence" value="ECO:0007669"/>
    <property type="project" value="UniProtKB-ARBA"/>
</dbReference>
<proteinExistence type="inferred from homology"/>
<sequence>MPTVSMRGRAPRPVSRIVQSRQNARVKELRSGFARAGVTDEGHIAIEGEHLVGEAIASGLLLAAVFVETGKESLLDRLDLPDSVDVLALPPDIFASAVPTEAPQGIAALVSPPTFTLDQVLAAKAAALVVVSAGLQDPGNLGTLIRSAEAFGATGFVLLPGTVSLFNQKTLRASAGSAFRLPCVAAKAEELFAALPARTITALAAVATEGEPIARYDLTQPSALILGNEGNGIPKEVLALIEKRVTIPTPGPVESLNAAVAGSILLYEAARQRGLR</sequence>
<dbReference type="GO" id="GO:0008173">
    <property type="term" value="F:RNA methyltransferase activity"/>
    <property type="evidence" value="ECO:0007669"/>
    <property type="project" value="InterPro"/>
</dbReference>
<evidence type="ECO:0000259" key="4">
    <source>
        <dbReference type="SMART" id="SM00967"/>
    </source>
</evidence>
<keyword evidence="3 5" id="KW-0808">Transferase</keyword>
<dbReference type="InterPro" id="IPR029064">
    <property type="entry name" value="Ribosomal_eL30-like_sf"/>
</dbReference>
<dbReference type="CDD" id="cd18095">
    <property type="entry name" value="SpoU-like_rRNA-MTase"/>
    <property type="match status" value="1"/>
</dbReference>
<dbReference type="PANTHER" id="PTHR43191:SF2">
    <property type="entry name" value="RRNA METHYLTRANSFERASE 3, MITOCHONDRIAL"/>
    <property type="match status" value="1"/>
</dbReference>
<dbReference type="PANTHER" id="PTHR43191">
    <property type="entry name" value="RRNA METHYLTRANSFERASE 3"/>
    <property type="match status" value="1"/>
</dbReference>
<dbReference type="InterPro" id="IPR001537">
    <property type="entry name" value="SpoU_MeTrfase"/>
</dbReference>
<name>A0A841JU23_9BACT</name>
<dbReference type="Proteomes" id="UP000538666">
    <property type="component" value="Unassembled WGS sequence"/>
</dbReference>
<dbReference type="InterPro" id="IPR053888">
    <property type="entry name" value="MRM3-like_sub_bind"/>
</dbReference>
<keyword evidence="2 5" id="KW-0489">Methyltransferase</keyword>
<dbReference type="InterPro" id="IPR051259">
    <property type="entry name" value="rRNA_Methyltransferase"/>
</dbReference>
<comment type="caution">
    <text evidence="5">The sequence shown here is derived from an EMBL/GenBank/DDBJ whole genome shotgun (WGS) entry which is preliminary data.</text>
</comment>
<dbReference type="Gene3D" id="3.40.1280.10">
    <property type="match status" value="1"/>
</dbReference>
<dbReference type="SMART" id="SM00967">
    <property type="entry name" value="SpoU_sub_bind"/>
    <property type="match status" value="1"/>
</dbReference>